<dbReference type="AlphaFoldDB" id="A0A918W543"/>
<evidence type="ECO:0000259" key="1">
    <source>
        <dbReference type="Pfam" id="PF13761"/>
    </source>
</evidence>
<evidence type="ECO:0000313" key="2">
    <source>
        <dbReference type="EMBL" id="GHA69742.1"/>
    </source>
</evidence>
<comment type="caution">
    <text evidence="2">The sequence shown here is derived from an EMBL/GenBank/DDBJ whole genome shotgun (WGS) entry which is preliminary data.</text>
</comment>
<accession>A0A918W543</accession>
<dbReference type="EMBL" id="BMYD01000001">
    <property type="protein sequence ID" value="GHA69742.1"/>
    <property type="molecule type" value="Genomic_DNA"/>
</dbReference>
<protein>
    <recommendedName>
        <fullName evidence="1">DUF4166 domain-containing protein</fullName>
    </recommendedName>
</protein>
<dbReference type="InterPro" id="IPR025311">
    <property type="entry name" value="DUF4166"/>
</dbReference>
<feature type="domain" description="DUF4166" evidence="1">
    <location>
        <begin position="21"/>
        <end position="175"/>
    </location>
</feature>
<reference evidence="2" key="2">
    <citation type="submission" date="2020-09" db="EMBL/GenBank/DDBJ databases">
        <authorList>
            <person name="Sun Q."/>
            <person name="Kim S."/>
        </authorList>
    </citation>
    <scope>NUCLEOTIDE SEQUENCE</scope>
    <source>
        <strain evidence="2">KCTC 23077</strain>
    </source>
</reference>
<gene>
    <name evidence="2" type="ORF">GCM10007067_02180</name>
</gene>
<organism evidence="2 3">
    <name type="scientific">Cognatilysobacter bugurensis</name>
    <dbReference type="NCBI Taxonomy" id="543356"/>
    <lineage>
        <taxon>Bacteria</taxon>
        <taxon>Pseudomonadati</taxon>
        <taxon>Pseudomonadota</taxon>
        <taxon>Gammaproteobacteria</taxon>
        <taxon>Lysobacterales</taxon>
        <taxon>Lysobacteraceae</taxon>
        <taxon>Cognatilysobacter</taxon>
    </lineage>
</organism>
<name>A0A918W543_9GAMM</name>
<sequence length="179" mass="19916">MSASAGPALFPRLLGARFARLPPAVQRLHLHTGKRRYHGEIDVERGRHWLARACAWATRLPPGGRGPVHVDIESSPQGETWARCVGPHVMRSRMWATRDRLCERLGLVTFEFELDVENDALIWRVAGARALGAPLPVGLFRGVSAKESEVDGRYRFDVCAALPLAGLLVHYRGWLHVDA</sequence>
<keyword evidence="3" id="KW-1185">Reference proteome</keyword>
<evidence type="ECO:0000313" key="3">
    <source>
        <dbReference type="Proteomes" id="UP000646426"/>
    </source>
</evidence>
<dbReference type="Proteomes" id="UP000646426">
    <property type="component" value="Unassembled WGS sequence"/>
</dbReference>
<dbReference type="RefSeq" id="WP_189452492.1">
    <property type="nucleotide sequence ID" value="NZ_BMYD01000001.1"/>
</dbReference>
<reference evidence="2" key="1">
    <citation type="journal article" date="2014" name="Int. J. Syst. Evol. Microbiol.">
        <title>Complete genome sequence of Corynebacterium casei LMG S-19264T (=DSM 44701T), isolated from a smear-ripened cheese.</title>
        <authorList>
            <consortium name="US DOE Joint Genome Institute (JGI-PGF)"/>
            <person name="Walter F."/>
            <person name="Albersmeier A."/>
            <person name="Kalinowski J."/>
            <person name="Ruckert C."/>
        </authorList>
    </citation>
    <scope>NUCLEOTIDE SEQUENCE</scope>
    <source>
        <strain evidence="2">KCTC 23077</strain>
    </source>
</reference>
<proteinExistence type="predicted"/>
<dbReference type="Pfam" id="PF13761">
    <property type="entry name" value="DUF4166"/>
    <property type="match status" value="1"/>
</dbReference>